<dbReference type="PIRSF" id="PIRSF012535">
    <property type="entry name" value="UCP012535"/>
    <property type="match status" value="1"/>
</dbReference>
<evidence type="ECO:0000259" key="3">
    <source>
        <dbReference type="Pfam" id="PF10079"/>
    </source>
</evidence>
<keyword evidence="6" id="KW-1185">Reference proteome</keyword>
<evidence type="ECO:0000313" key="6">
    <source>
        <dbReference type="Proteomes" id="UP000185568"/>
    </source>
</evidence>
<dbReference type="EMBL" id="MSDU01000014">
    <property type="protein sequence ID" value="OLN22872.1"/>
    <property type="molecule type" value="Genomic_DNA"/>
</dbReference>
<keyword evidence="1 2" id="KW-0436">Ligase</keyword>
<dbReference type="InterPro" id="IPR055398">
    <property type="entry name" value="Rossmann-like_BshC"/>
</dbReference>
<sequence>MEQERISVPALNQFAKDYISGSEQTAPYFDYHPFQQADYAARSAELQTRIFQRGELARIIRDYMRPFQITDETERSLAKLQDEKSVVVIGGQQAGLLTGPLYSIHKIISILQFAAVKEKELGIPVVPVFWIAGEDHDLLEINHVYVEKEGRMEKMGYPERFVKKQMASETVYDHDVMEKWITSIFSCMQETIHTNALLQDVRKAAREQETFTAFFAQLTQTLFSRYGLLLIDAAEPALRKLEAPFFKRLIIENKPLAECVARSQEKVKKAGYTPAIETGEQPAHLFLNEDGERRLLERDGRTFRSKSGRAYSEQELLQLLETSPQLFSNNVVTRPLMQEWVFPTLAFIAGPGEIAYWAELKEAFHYFDMNMPPIVPRVNITFVERSIAGAASDIGLSIEQIVQSGVKRKKEAYIESVRDQHLHELAAEMKETLFANYEKIERRANELHRGLIPIVEKNKEYHERQIDFLIQKSDAVLKQTHAAALLRFDRVEAALHPGGPQERIWNLYTFLNTYGKVFIEDLVKQPFDHNGDHYLIFI</sequence>
<dbReference type="HAMAP" id="MF_01867">
    <property type="entry name" value="BshC"/>
    <property type="match status" value="1"/>
</dbReference>
<feature type="domain" description="Bacillithiol biosynthesis BshC N-terminal Rossmann-like" evidence="3">
    <location>
        <begin position="1"/>
        <end position="377"/>
    </location>
</feature>
<dbReference type="RefSeq" id="WP_075398213.1">
    <property type="nucleotide sequence ID" value="NZ_MSDU01000014.1"/>
</dbReference>
<evidence type="ECO:0000256" key="2">
    <source>
        <dbReference type="HAMAP-Rule" id="MF_01867"/>
    </source>
</evidence>
<reference evidence="5 6" key="1">
    <citation type="submission" date="2016-12" db="EMBL/GenBank/DDBJ databases">
        <title>Domibacillus antri genome sequencing.</title>
        <authorList>
            <person name="Verma A."/>
            <person name="Krishnamurthi S."/>
        </authorList>
    </citation>
    <scope>NUCLEOTIDE SEQUENCE [LARGE SCALE GENOMIC DNA]</scope>
    <source>
        <strain evidence="5 6">XD80</strain>
    </source>
</reference>
<dbReference type="Pfam" id="PF24850">
    <property type="entry name" value="CC_BshC"/>
    <property type="match status" value="1"/>
</dbReference>
<proteinExistence type="inferred from homology"/>
<feature type="domain" description="Bacillithiol biosynthesis BshC C-terminal coiled-coil" evidence="4">
    <location>
        <begin position="380"/>
        <end position="537"/>
    </location>
</feature>
<organism evidence="5 6">
    <name type="scientific">Domibacillus antri</name>
    <dbReference type="NCBI Taxonomy" id="1714264"/>
    <lineage>
        <taxon>Bacteria</taxon>
        <taxon>Bacillati</taxon>
        <taxon>Bacillota</taxon>
        <taxon>Bacilli</taxon>
        <taxon>Bacillales</taxon>
        <taxon>Bacillaceae</taxon>
        <taxon>Domibacillus</taxon>
    </lineage>
</organism>
<dbReference type="STRING" id="1714264.BTO30_08095"/>
<dbReference type="OrthoDB" id="9765151at2"/>
<dbReference type="InterPro" id="IPR055399">
    <property type="entry name" value="CC_BshC"/>
</dbReference>
<dbReference type="GO" id="GO:0016874">
    <property type="term" value="F:ligase activity"/>
    <property type="evidence" value="ECO:0007669"/>
    <property type="project" value="UniProtKB-UniRule"/>
</dbReference>
<dbReference type="InterPro" id="IPR011199">
    <property type="entry name" value="Bacillithiol_biosynth_BshC"/>
</dbReference>
<protein>
    <recommendedName>
        <fullName evidence="2">Putative cysteine ligase BshC</fullName>
        <ecNumber evidence="2">6.-.-.-</ecNumber>
    </recommendedName>
</protein>
<comment type="similarity">
    <text evidence="2">Belongs to the BshC family.</text>
</comment>
<dbReference type="Pfam" id="PF10079">
    <property type="entry name" value="Rossmann-like_BshC"/>
    <property type="match status" value="1"/>
</dbReference>
<evidence type="ECO:0000256" key="1">
    <source>
        <dbReference type="ARBA" id="ARBA00022598"/>
    </source>
</evidence>
<comment type="function">
    <text evidence="2">Involved in bacillithiol (BSH) biosynthesis. May catalyze the last step of the pathway, the addition of cysteine to glucosamine malate (GlcN-Mal) to generate BSH.</text>
</comment>
<comment type="caution">
    <text evidence="5">The sequence shown here is derived from an EMBL/GenBank/DDBJ whole genome shotgun (WGS) entry which is preliminary data.</text>
</comment>
<accession>A0A1Q8Q6F5</accession>
<name>A0A1Q8Q6F5_9BACI</name>
<dbReference type="AlphaFoldDB" id="A0A1Q8Q6F5"/>
<dbReference type="NCBIfam" id="TIGR03998">
    <property type="entry name" value="thiol_BshC"/>
    <property type="match status" value="1"/>
</dbReference>
<gene>
    <name evidence="2" type="primary">bshC</name>
    <name evidence="5" type="ORF">BTO30_08095</name>
</gene>
<evidence type="ECO:0000259" key="4">
    <source>
        <dbReference type="Pfam" id="PF24850"/>
    </source>
</evidence>
<dbReference type="Proteomes" id="UP000185568">
    <property type="component" value="Unassembled WGS sequence"/>
</dbReference>
<evidence type="ECO:0000313" key="5">
    <source>
        <dbReference type="EMBL" id="OLN22872.1"/>
    </source>
</evidence>
<dbReference type="EC" id="6.-.-.-" evidence="2"/>